<dbReference type="EMBL" id="JAWDGP010002675">
    <property type="protein sequence ID" value="KAK3780903.1"/>
    <property type="molecule type" value="Genomic_DNA"/>
</dbReference>
<sequence>MRYLRAWLLKLASLAVGLSVTKCFPWIGHVGGSPTHDQDRPGHPVELSNYEKSTLIRRCSIDHVGRLCMTKHKGQLYPSDNSYGWELNHRKLSAATAYRQVIIPSRRFDPSHLAKWPCNDVRQICPASIRTSPRVGKSGCRQLRLGGGVFSARITDMNIGLGIHLSS</sequence>
<evidence type="ECO:0000313" key="3">
    <source>
        <dbReference type="Proteomes" id="UP001283361"/>
    </source>
</evidence>
<dbReference type="AlphaFoldDB" id="A0AAE1A4P3"/>
<proteinExistence type="predicted"/>
<evidence type="ECO:0000256" key="1">
    <source>
        <dbReference type="SAM" id="SignalP"/>
    </source>
</evidence>
<feature type="signal peptide" evidence="1">
    <location>
        <begin position="1"/>
        <end position="23"/>
    </location>
</feature>
<evidence type="ECO:0000313" key="2">
    <source>
        <dbReference type="EMBL" id="KAK3780903.1"/>
    </source>
</evidence>
<accession>A0AAE1A4P3</accession>
<name>A0AAE1A4P3_9GAST</name>
<comment type="caution">
    <text evidence="2">The sequence shown here is derived from an EMBL/GenBank/DDBJ whole genome shotgun (WGS) entry which is preliminary data.</text>
</comment>
<evidence type="ECO:0008006" key="4">
    <source>
        <dbReference type="Google" id="ProtNLM"/>
    </source>
</evidence>
<keyword evidence="1" id="KW-0732">Signal</keyword>
<protein>
    <recommendedName>
        <fullName evidence="4">Secreted protein</fullName>
    </recommendedName>
</protein>
<reference evidence="2" key="1">
    <citation type="journal article" date="2023" name="G3 (Bethesda)">
        <title>A reference genome for the long-term kleptoplast-retaining sea slug Elysia crispata morphotype clarki.</title>
        <authorList>
            <person name="Eastman K.E."/>
            <person name="Pendleton A.L."/>
            <person name="Shaikh M.A."/>
            <person name="Suttiyut T."/>
            <person name="Ogas R."/>
            <person name="Tomko P."/>
            <person name="Gavelis G."/>
            <person name="Widhalm J.R."/>
            <person name="Wisecaver J.H."/>
        </authorList>
    </citation>
    <scope>NUCLEOTIDE SEQUENCE</scope>
    <source>
        <strain evidence="2">ECLA1</strain>
    </source>
</reference>
<dbReference type="Proteomes" id="UP001283361">
    <property type="component" value="Unassembled WGS sequence"/>
</dbReference>
<organism evidence="2 3">
    <name type="scientific">Elysia crispata</name>
    <name type="common">lettuce slug</name>
    <dbReference type="NCBI Taxonomy" id="231223"/>
    <lineage>
        <taxon>Eukaryota</taxon>
        <taxon>Metazoa</taxon>
        <taxon>Spiralia</taxon>
        <taxon>Lophotrochozoa</taxon>
        <taxon>Mollusca</taxon>
        <taxon>Gastropoda</taxon>
        <taxon>Heterobranchia</taxon>
        <taxon>Euthyneura</taxon>
        <taxon>Panpulmonata</taxon>
        <taxon>Sacoglossa</taxon>
        <taxon>Placobranchoidea</taxon>
        <taxon>Plakobranchidae</taxon>
        <taxon>Elysia</taxon>
    </lineage>
</organism>
<gene>
    <name evidence="2" type="ORF">RRG08_052060</name>
</gene>
<feature type="chain" id="PRO_5042025144" description="Secreted protein" evidence="1">
    <location>
        <begin position="24"/>
        <end position="167"/>
    </location>
</feature>
<keyword evidence="3" id="KW-1185">Reference proteome</keyword>